<accession>A0ABV8CU87</accession>
<protein>
    <submittedName>
        <fullName evidence="1">DUF2812 domain-containing protein</fullName>
    </submittedName>
</protein>
<name>A0ABV8CU87_9STRE</name>
<evidence type="ECO:0000313" key="1">
    <source>
        <dbReference type="EMBL" id="MFC3927694.1"/>
    </source>
</evidence>
<proteinExistence type="predicted"/>
<keyword evidence="2" id="KW-1185">Reference proteome</keyword>
<dbReference type="EMBL" id="JBHRZV010000027">
    <property type="protein sequence ID" value="MFC3927694.1"/>
    <property type="molecule type" value="Genomic_DNA"/>
</dbReference>
<sequence length="92" mass="11392">MKTKVEWKKFFITDFEQEERYLTEMHRKGWKFVRVRFGMFYHFEAVESAEVTYKLDFVQLKKAERESYLQMYADYGWENVARCWNFGFLQGS</sequence>
<dbReference type="RefSeq" id="WP_380425562.1">
    <property type="nucleotide sequence ID" value="NZ_JBHRZV010000027.1"/>
</dbReference>
<gene>
    <name evidence="1" type="ORF">ACFORF_03530</name>
</gene>
<dbReference type="Pfam" id="PF11193">
    <property type="entry name" value="DUF2812"/>
    <property type="match status" value="1"/>
</dbReference>
<evidence type="ECO:0000313" key="2">
    <source>
        <dbReference type="Proteomes" id="UP001595807"/>
    </source>
</evidence>
<organism evidence="1 2">
    <name type="scientific">Streptococcus caprae</name>
    <dbReference type="NCBI Taxonomy" id="1640501"/>
    <lineage>
        <taxon>Bacteria</taxon>
        <taxon>Bacillati</taxon>
        <taxon>Bacillota</taxon>
        <taxon>Bacilli</taxon>
        <taxon>Lactobacillales</taxon>
        <taxon>Streptococcaceae</taxon>
        <taxon>Streptococcus</taxon>
    </lineage>
</organism>
<comment type="caution">
    <text evidence="1">The sequence shown here is derived from an EMBL/GenBank/DDBJ whole genome shotgun (WGS) entry which is preliminary data.</text>
</comment>
<dbReference type="InterPro" id="IPR021359">
    <property type="entry name" value="DUF2812"/>
</dbReference>
<dbReference type="Proteomes" id="UP001595807">
    <property type="component" value="Unassembled WGS sequence"/>
</dbReference>
<reference evidence="2" key="1">
    <citation type="journal article" date="2019" name="Int. J. Syst. Evol. Microbiol.">
        <title>The Global Catalogue of Microorganisms (GCM) 10K type strain sequencing project: providing services to taxonomists for standard genome sequencing and annotation.</title>
        <authorList>
            <consortium name="The Broad Institute Genomics Platform"/>
            <consortium name="The Broad Institute Genome Sequencing Center for Infectious Disease"/>
            <person name="Wu L."/>
            <person name="Ma J."/>
        </authorList>
    </citation>
    <scope>NUCLEOTIDE SEQUENCE [LARGE SCALE GENOMIC DNA]</scope>
    <source>
        <strain evidence="2">CCUG 67170</strain>
    </source>
</reference>